<dbReference type="RefSeq" id="WP_017025106.1">
    <property type="nucleotide sequence ID" value="NZ_AJYK02000058.1"/>
</dbReference>
<dbReference type="InterPro" id="IPR009057">
    <property type="entry name" value="Homeodomain-like_sf"/>
</dbReference>
<evidence type="ECO:0000313" key="5">
    <source>
        <dbReference type="EMBL" id="OEF25756.1"/>
    </source>
</evidence>
<dbReference type="Gene3D" id="1.10.10.60">
    <property type="entry name" value="Homeodomain-like"/>
    <property type="match status" value="1"/>
</dbReference>
<dbReference type="eggNOG" id="COG2207">
    <property type="taxonomic scope" value="Bacteria"/>
</dbReference>
<name>A0A1E5E2J8_9VIBR</name>
<dbReference type="GO" id="GO:0005829">
    <property type="term" value="C:cytosol"/>
    <property type="evidence" value="ECO:0007669"/>
    <property type="project" value="TreeGrafter"/>
</dbReference>
<evidence type="ECO:0000256" key="1">
    <source>
        <dbReference type="ARBA" id="ARBA00023015"/>
    </source>
</evidence>
<dbReference type="EMBL" id="AJYK02000058">
    <property type="protein sequence ID" value="OEF25756.1"/>
    <property type="molecule type" value="Genomic_DNA"/>
</dbReference>
<dbReference type="OrthoDB" id="6396588at2"/>
<keyword evidence="2" id="KW-0238">DNA-binding</keyword>
<dbReference type="Pfam" id="PF12833">
    <property type="entry name" value="HTH_18"/>
    <property type="match status" value="1"/>
</dbReference>
<dbReference type="GO" id="GO:0003700">
    <property type="term" value="F:DNA-binding transcription factor activity"/>
    <property type="evidence" value="ECO:0007669"/>
    <property type="project" value="InterPro"/>
</dbReference>
<dbReference type="SUPFAM" id="SSF46689">
    <property type="entry name" value="Homeodomain-like"/>
    <property type="match status" value="1"/>
</dbReference>
<dbReference type="STRING" id="1188252.A1QC_08290"/>
<proteinExistence type="predicted"/>
<dbReference type="PANTHER" id="PTHR47894">
    <property type="entry name" value="HTH-TYPE TRANSCRIPTIONAL REGULATOR GADX"/>
    <property type="match status" value="1"/>
</dbReference>
<dbReference type="PRINTS" id="PR00032">
    <property type="entry name" value="HTHARAC"/>
</dbReference>
<dbReference type="InterPro" id="IPR032687">
    <property type="entry name" value="AraC-type_N"/>
</dbReference>
<dbReference type="PROSITE" id="PS00041">
    <property type="entry name" value="HTH_ARAC_FAMILY_1"/>
    <property type="match status" value="1"/>
</dbReference>
<dbReference type="Pfam" id="PF12625">
    <property type="entry name" value="Arabinose_bd"/>
    <property type="match status" value="1"/>
</dbReference>
<evidence type="ECO:0000313" key="6">
    <source>
        <dbReference type="Proteomes" id="UP000094070"/>
    </source>
</evidence>
<keyword evidence="6" id="KW-1185">Reference proteome</keyword>
<dbReference type="InterPro" id="IPR018060">
    <property type="entry name" value="HTH_AraC"/>
</dbReference>
<dbReference type="SMART" id="SM00342">
    <property type="entry name" value="HTH_ARAC"/>
    <property type="match status" value="1"/>
</dbReference>
<feature type="domain" description="HTH araC/xylS-type" evidence="4">
    <location>
        <begin position="239"/>
        <end position="337"/>
    </location>
</feature>
<dbReference type="Proteomes" id="UP000094070">
    <property type="component" value="Unassembled WGS sequence"/>
</dbReference>
<evidence type="ECO:0000259" key="4">
    <source>
        <dbReference type="PROSITE" id="PS01124"/>
    </source>
</evidence>
<dbReference type="AlphaFoldDB" id="A0A1E5E2J8"/>
<accession>A0A1E5E2J8</accession>
<sequence length="339" mass="38724">MYLVRSGAIEGYEKLVRQFDLKPNQLLNQVGLTSAQLKQPNTYISYLKLANLLDYTAEACQHPTFSLQLGIEQGVMAVGEWVLSIPQQPTVLDAILFADQHVHIHAHGAHVSLQAKSSRLSQKAEVHFTHDFTNSDHIWQLKQLSVMQGFNVLKFLTGKDNTDIQIHFKHSLPNKIQALNHQQFGLLKQNIIFGSHFDGLAFPIQWLNDKPSNDQSLIQEYFQHRIRLLEALYPNNLQEQTRHIISHLLASGECSIHAVSAALNFHPRTFQKRLKAEGIRFSELLQTVRLEIAEQHLKDSNISITDLALNLGYAEVAIFSRNFKKWTGCTPLQWRKLQN</sequence>
<dbReference type="InterPro" id="IPR020449">
    <property type="entry name" value="Tscrpt_reg_AraC-type_HTH"/>
</dbReference>
<keyword evidence="3" id="KW-0804">Transcription</keyword>
<comment type="caution">
    <text evidence="5">The sequence shown here is derived from an EMBL/GenBank/DDBJ whole genome shotgun (WGS) entry which is preliminary data.</text>
</comment>
<dbReference type="PROSITE" id="PS01124">
    <property type="entry name" value="HTH_ARAC_FAMILY_2"/>
    <property type="match status" value="1"/>
</dbReference>
<evidence type="ECO:0000256" key="3">
    <source>
        <dbReference type="ARBA" id="ARBA00023163"/>
    </source>
</evidence>
<protein>
    <recommendedName>
        <fullName evidence="4">HTH araC/xylS-type domain-containing protein</fullName>
    </recommendedName>
</protein>
<keyword evidence="1" id="KW-0805">Transcription regulation</keyword>
<evidence type="ECO:0000256" key="2">
    <source>
        <dbReference type="ARBA" id="ARBA00023125"/>
    </source>
</evidence>
<dbReference type="PANTHER" id="PTHR47894:SF4">
    <property type="entry name" value="HTH-TYPE TRANSCRIPTIONAL REGULATOR GADX"/>
    <property type="match status" value="1"/>
</dbReference>
<organism evidence="5 6">
    <name type="scientific">Vibrio rumoiensis 1S-45</name>
    <dbReference type="NCBI Taxonomy" id="1188252"/>
    <lineage>
        <taxon>Bacteria</taxon>
        <taxon>Pseudomonadati</taxon>
        <taxon>Pseudomonadota</taxon>
        <taxon>Gammaproteobacteria</taxon>
        <taxon>Vibrionales</taxon>
        <taxon>Vibrionaceae</taxon>
        <taxon>Vibrio</taxon>
    </lineage>
</organism>
<dbReference type="InterPro" id="IPR018062">
    <property type="entry name" value="HTH_AraC-typ_CS"/>
</dbReference>
<dbReference type="GO" id="GO:0000976">
    <property type="term" value="F:transcription cis-regulatory region binding"/>
    <property type="evidence" value="ECO:0007669"/>
    <property type="project" value="TreeGrafter"/>
</dbReference>
<gene>
    <name evidence="5" type="ORF">A1QC_08290</name>
</gene>
<reference evidence="5 6" key="1">
    <citation type="journal article" date="2012" name="Science">
        <title>Ecological populations of bacteria act as socially cohesive units of antibiotic production and resistance.</title>
        <authorList>
            <person name="Cordero O.X."/>
            <person name="Wildschutte H."/>
            <person name="Kirkup B."/>
            <person name="Proehl S."/>
            <person name="Ngo L."/>
            <person name="Hussain F."/>
            <person name="Le Roux F."/>
            <person name="Mincer T."/>
            <person name="Polz M.F."/>
        </authorList>
    </citation>
    <scope>NUCLEOTIDE SEQUENCE [LARGE SCALE GENOMIC DNA]</scope>
    <source>
        <strain evidence="5 6">1S-45</strain>
    </source>
</reference>